<feature type="compositionally biased region" description="Low complexity" evidence="1">
    <location>
        <begin position="553"/>
        <end position="581"/>
    </location>
</feature>
<accession>A0A8H5MGA1</accession>
<organism evidence="2 3">
    <name type="scientific">Collybiopsis confluens</name>
    <dbReference type="NCBI Taxonomy" id="2823264"/>
    <lineage>
        <taxon>Eukaryota</taxon>
        <taxon>Fungi</taxon>
        <taxon>Dikarya</taxon>
        <taxon>Basidiomycota</taxon>
        <taxon>Agaricomycotina</taxon>
        <taxon>Agaricomycetes</taxon>
        <taxon>Agaricomycetidae</taxon>
        <taxon>Agaricales</taxon>
        <taxon>Marasmiineae</taxon>
        <taxon>Omphalotaceae</taxon>
        <taxon>Collybiopsis</taxon>
    </lineage>
</organism>
<reference evidence="2 3" key="1">
    <citation type="journal article" date="2020" name="ISME J.">
        <title>Uncovering the hidden diversity of litter-decomposition mechanisms in mushroom-forming fungi.</title>
        <authorList>
            <person name="Floudas D."/>
            <person name="Bentzer J."/>
            <person name="Ahren D."/>
            <person name="Johansson T."/>
            <person name="Persson P."/>
            <person name="Tunlid A."/>
        </authorList>
    </citation>
    <scope>NUCLEOTIDE SEQUENCE [LARGE SCALE GENOMIC DNA]</scope>
    <source>
        <strain evidence="2 3">CBS 406.79</strain>
    </source>
</reference>
<feature type="region of interest" description="Disordered" evidence="1">
    <location>
        <begin position="703"/>
        <end position="773"/>
    </location>
</feature>
<feature type="region of interest" description="Disordered" evidence="1">
    <location>
        <begin position="241"/>
        <end position="268"/>
    </location>
</feature>
<comment type="caution">
    <text evidence="2">The sequence shown here is derived from an EMBL/GenBank/DDBJ whole genome shotgun (WGS) entry which is preliminary data.</text>
</comment>
<keyword evidence="3" id="KW-1185">Reference proteome</keyword>
<evidence type="ECO:0000256" key="1">
    <source>
        <dbReference type="SAM" id="MobiDB-lite"/>
    </source>
</evidence>
<dbReference type="Proteomes" id="UP000518752">
    <property type="component" value="Unassembled WGS sequence"/>
</dbReference>
<feature type="compositionally biased region" description="Polar residues" evidence="1">
    <location>
        <begin position="788"/>
        <end position="800"/>
    </location>
</feature>
<feature type="region of interest" description="Disordered" evidence="1">
    <location>
        <begin position="1452"/>
        <end position="1482"/>
    </location>
</feature>
<feature type="compositionally biased region" description="Low complexity" evidence="1">
    <location>
        <begin position="440"/>
        <end position="455"/>
    </location>
</feature>
<feature type="compositionally biased region" description="Polar residues" evidence="1">
    <location>
        <begin position="411"/>
        <end position="427"/>
    </location>
</feature>
<feature type="compositionally biased region" description="Basic and acidic residues" evidence="1">
    <location>
        <begin position="819"/>
        <end position="831"/>
    </location>
</feature>
<feature type="compositionally biased region" description="Low complexity" evidence="1">
    <location>
        <begin position="1462"/>
        <end position="1472"/>
    </location>
</feature>
<feature type="compositionally biased region" description="Low complexity" evidence="1">
    <location>
        <begin position="242"/>
        <end position="256"/>
    </location>
</feature>
<dbReference type="OrthoDB" id="3271284at2759"/>
<dbReference type="EMBL" id="JAACJN010000004">
    <property type="protein sequence ID" value="KAF5392799.1"/>
    <property type="molecule type" value="Genomic_DNA"/>
</dbReference>
<feature type="compositionally biased region" description="Polar residues" evidence="1">
    <location>
        <begin position="318"/>
        <end position="328"/>
    </location>
</feature>
<protein>
    <submittedName>
        <fullName evidence="2">Uncharacterized protein</fullName>
    </submittedName>
</protein>
<feature type="compositionally biased region" description="Low complexity" evidence="1">
    <location>
        <begin position="1070"/>
        <end position="1079"/>
    </location>
</feature>
<feature type="compositionally biased region" description="Polar residues" evidence="1">
    <location>
        <begin position="64"/>
        <end position="81"/>
    </location>
</feature>
<feature type="region of interest" description="Disordered" evidence="1">
    <location>
        <begin position="25"/>
        <end position="108"/>
    </location>
</feature>
<feature type="compositionally biased region" description="Polar residues" evidence="1">
    <location>
        <begin position="996"/>
        <end position="1021"/>
    </location>
</feature>
<feature type="region of interest" description="Disordered" evidence="1">
    <location>
        <begin position="788"/>
        <end position="836"/>
    </location>
</feature>
<feature type="region of interest" description="Disordered" evidence="1">
    <location>
        <begin position="944"/>
        <end position="1121"/>
    </location>
</feature>
<feature type="compositionally biased region" description="Low complexity" evidence="1">
    <location>
        <begin position="1090"/>
        <end position="1100"/>
    </location>
</feature>
<evidence type="ECO:0000313" key="3">
    <source>
        <dbReference type="Proteomes" id="UP000518752"/>
    </source>
</evidence>
<feature type="compositionally biased region" description="Polar residues" evidence="1">
    <location>
        <begin position="957"/>
        <end position="972"/>
    </location>
</feature>
<feature type="region of interest" description="Disordered" evidence="1">
    <location>
        <begin position="874"/>
        <end position="912"/>
    </location>
</feature>
<feature type="region of interest" description="Disordered" evidence="1">
    <location>
        <begin position="292"/>
        <end position="606"/>
    </location>
</feature>
<feature type="compositionally biased region" description="Polar residues" evidence="1">
    <location>
        <begin position="390"/>
        <end position="400"/>
    </location>
</feature>
<evidence type="ECO:0000313" key="2">
    <source>
        <dbReference type="EMBL" id="KAF5392799.1"/>
    </source>
</evidence>
<sequence length="1529" mass="163659">MPTLSSKFISYSKALRKPKGFANSFRRFESPDSPSQHPYASPDIVHITPIQTNSSYSEDEDHSSVSTQLPLRSHPDSNSSIIEEEEWMSHRSSARLTPIRPSTPPQKLDVELPSDSMSDWIPSHLLDENIYNGYLDTQTPGAGSSKVPEGSRFQQEPGGFGDGAERFEDEDDGDDEPSVYEVDEFSTSSADSHAKIVANLEAMDASSFVKTRGIPAFRKTAPSPIKIPNPSFHGPKVQVIRSSGGSKTTSTGYLSSRPDSVLSGEDYPASAVSGTTLARALIGNSFVLSGDERTSRYRSGGSVLTRTDSATLPRDDNSSFPGSPTPFSHASDAIPLPANADMVYIPPKNPRNKRPRSSGSLRARSEADGEAASLVRPNSIGPQEEARWTSRISETDSTPSIPGGGGVLKETISSPKISSPFLSPNSNADRRTSNGYDAASSTGPSPTRPSSSTSSDNMLDDYYSHAGAISPATPDTASSASSPGGMIPIAIDGTHFRPPFSPITEVTEESSSQLSPPTPYRRDSRRSTKNGTGAGSPNGPRGPQKLLPIGENSQSLPGSQSPSPLPSASPASADPDSASSLAPPPVFSLFNRQRSGSAPNPIKIVRDSQDLTSYNIISTRPVSSSSSPTSSPEYAPHDFVKQTFPETPHAFSPMWSAGLTSPGAEPGDQRGSMDQILIAVPPTPMTAGEPMPALAQHMLARAASSVRGARHSRQPSGTRVRTVAVNPLPQQTGTAEDNKATEGDGTDANGQGTVTAVPPEPVSEDEVGDESRQRREYLSWVTQEFPNSDVESLRNDTATSPGPYEETPPAFQLQHRHPAREDSGSSEHSDSHSQTGELTLNTSQTLFGAIRGLPQPPPSPSIFGVPPLPFANTYSNSNQSLHSPVPPAQEPGWGSTTSLNVPPPSHADAISSQDSLRSNLTLPGSTISSPYTLLASPHSLLSPHALEFSQHPPPNVIHSQQHPMSSTDSMDQNLEMGASSMGSPPPYYTLVFDQSLPGSGQGSSHADNPTPTSGGSNMISPNTPPSSRADSSRQSTSSFGAARRGRSRPPLPLGPRRPTGNMQGSGSGSGRQRNGSISSLNSNPTGAPYTGGHHSSHSTSKLARTVANVPQSPRFQTPGPKWRGYTMDAAKWTFTSAQLQAIVSRAIKQSSEATAIRLLRLETVESEIPAELHRLEMQRTEVKTRYKIMTRRRTDILAQVMERVDGTVHNDDSSIIVRIINDLGDVCATLDRLAEELHSVDEQISQLMSLRDVHDASALAMAIRKLNASFLKQLSISEEMRSQVMALEAERDDAWKQAETVASDFDKLSEKVVVEQGDLQSGLSSNRSSRVTAMRKSSIRVSKAGLRSVRSSMSSTHRLSSASFSTGIKSAFSVEDVPPVPPIPRPRMNRPMDISTDLPSTRSFMALSTDAPTPNTETRAIYEELCDMLGLRSGDFGDLRPRRSQSVIERTRRRIKEDEDGSFSSITSARSSTGRPLSMPDRSGLTEVYQNMSADVSRPLSLSSLSLGPTDSVYQGNAMLATLGLLDGD</sequence>
<name>A0A8H5MGA1_9AGAR</name>
<feature type="compositionally biased region" description="Acidic residues" evidence="1">
    <location>
        <begin position="167"/>
        <end position="179"/>
    </location>
</feature>
<proteinExistence type="predicted"/>
<feature type="compositionally biased region" description="Low complexity" evidence="1">
    <location>
        <begin position="470"/>
        <end position="483"/>
    </location>
</feature>
<gene>
    <name evidence="2" type="ORF">D9757_000929</name>
</gene>
<feature type="region of interest" description="Disordered" evidence="1">
    <location>
        <begin position="136"/>
        <end position="179"/>
    </location>
</feature>
<feature type="compositionally biased region" description="Low complexity" evidence="1">
    <location>
        <begin position="1026"/>
        <end position="1042"/>
    </location>
</feature>